<dbReference type="Proteomes" id="UP001500822">
    <property type="component" value="Unassembled WGS sequence"/>
</dbReference>
<evidence type="ECO:0000259" key="5">
    <source>
        <dbReference type="Pfam" id="PF00501"/>
    </source>
</evidence>
<dbReference type="InterPro" id="IPR025110">
    <property type="entry name" value="AMP-bd_C"/>
</dbReference>
<dbReference type="PANTHER" id="PTHR43107">
    <property type="entry name" value="LONG-CHAIN FATTY ACID TRANSPORT PROTEIN"/>
    <property type="match status" value="1"/>
</dbReference>
<reference evidence="8" key="1">
    <citation type="journal article" date="2019" name="Int. J. Syst. Evol. Microbiol.">
        <title>The Global Catalogue of Microorganisms (GCM) 10K type strain sequencing project: providing services to taxonomists for standard genome sequencing and annotation.</title>
        <authorList>
            <consortium name="The Broad Institute Genomics Platform"/>
            <consortium name="The Broad Institute Genome Sequencing Center for Infectious Disease"/>
            <person name="Wu L."/>
            <person name="Ma J."/>
        </authorList>
    </citation>
    <scope>NUCLEOTIDE SEQUENCE [LARGE SCALE GENOMIC DNA]</scope>
    <source>
        <strain evidence="8">JCM 18077</strain>
    </source>
</reference>
<dbReference type="RefSeq" id="WP_345312044.1">
    <property type="nucleotide sequence ID" value="NZ_BAABIE010000001.1"/>
</dbReference>
<protein>
    <submittedName>
        <fullName evidence="7">Long-chain-fatty-acid--CoA ligase FadD17</fullName>
    </submittedName>
</protein>
<organism evidence="7 8">
    <name type="scientific">Gordonia alkaliphila</name>
    <dbReference type="NCBI Taxonomy" id="1053547"/>
    <lineage>
        <taxon>Bacteria</taxon>
        <taxon>Bacillati</taxon>
        <taxon>Actinomycetota</taxon>
        <taxon>Actinomycetes</taxon>
        <taxon>Mycobacteriales</taxon>
        <taxon>Gordoniaceae</taxon>
        <taxon>Gordonia</taxon>
    </lineage>
</organism>
<dbReference type="SUPFAM" id="SSF56801">
    <property type="entry name" value="Acetyl-CoA synthetase-like"/>
    <property type="match status" value="1"/>
</dbReference>
<evidence type="ECO:0000313" key="7">
    <source>
        <dbReference type="EMBL" id="GAA4737833.1"/>
    </source>
</evidence>
<keyword evidence="2 7" id="KW-0436">Ligase</keyword>
<keyword evidence="4" id="KW-0067">ATP-binding</keyword>
<comment type="caution">
    <text evidence="7">The sequence shown here is derived from an EMBL/GenBank/DDBJ whole genome shotgun (WGS) entry which is preliminary data.</text>
</comment>
<dbReference type="Pfam" id="PF13193">
    <property type="entry name" value="AMP-binding_C"/>
    <property type="match status" value="1"/>
</dbReference>
<dbReference type="InterPro" id="IPR045851">
    <property type="entry name" value="AMP-bd_C_sf"/>
</dbReference>
<keyword evidence="8" id="KW-1185">Reference proteome</keyword>
<keyword evidence="3" id="KW-0547">Nucleotide-binding</keyword>
<evidence type="ECO:0000313" key="8">
    <source>
        <dbReference type="Proteomes" id="UP001500822"/>
    </source>
</evidence>
<dbReference type="Pfam" id="PF00501">
    <property type="entry name" value="AMP-binding"/>
    <property type="match status" value="1"/>
</dbReference>
<feature type="domain" description="AMP-binding enzyme C-terminal" evidence="6">
    <location>
        <begin position="418"/>
        <end position="490"/>
    </location>
</feature>
<dbReference type="PANTHER" id="PTHR43107:SF15">
    <property type="entry name" value="FATTY ACID TRANSPORT PROTEIN 3, ISOFORM A"/>
    <property type="match status" value="1"/>
</dbReference>
<evidence type="ECO:0000256" key="4">
    <source>
        <dbReference type="ARBA" id="ARBA00022840"/>
    </source>
</evidence>
<dbReference type="EMBL" id="BAABIE010000001">
    <property type="protein sequence ID" value="GAA4737833.1"/>
    <property type="molecule type" value="Genomic_DNA"/>
</dbReference>
<sequence length="507" mass="53752">MNEPAVTDRRTLTELLAPLVGVTDRGVHAGDEFVSWRDHLAASALRVVALRALLHPARPPHVGVLLPNTPEFSYLFGAAAFGGCVLVGLNPTRRGAALIADVKRSDCQAVLVDASTRDLLGDDLAASGVPVIDVDGPVWQDLLATAAADVPPGPPAVPQADPDDLVMLIFTSGTTGDPKAVRCSQRKFAAAGKMLAHRFGIGADDVVHLAMPMFHSNALIAGWSVAAAGAASIVLRKRFSASGFGADLRRYGVTYANYVGKPLHYILATPEQPDDAQTSLRIMYGNEATAADRAEFARRFGARVIDGFGSTEGGVAITRTPETPDDALGPLREPVAVVDPATGRPVAVGEVGEIVNSSGPGLFDGYYRDDAATEDRLRGGMYRTGDLGWVDDGGFVHFAGRLGDWLRVDGENLGTAPIERVLQRHPAVQHALVFGVAAEIGDEVGALLVAPGLDRVDFLDFLAAQDDLGPKQHPTQVWLVDELRETATFKTSRAGLTATLGEPDWWL</sequence>
<name>A0ABP8YTX6_9ACTN</name>
<accession>A0ABP8YTX6</accession>
<feature type="domain" description="AMP-dependent synthetase/ligase" evidence="5">
    <location>
        <begin position="58"/>
        <end position="367"/>
    </location>
</feature>
<proteinExistence type="inferred from homology"/>
<dbReference type="InterPro" id="IPR042099">
    <property type="entry name" value="ANL_N_sf"/>
</dbReference>
<evidence type="ECO:0000259" key="6">
    <source>
        <dbReference type="Pfam" id="PF13193"/>
    </source>
</evidence>
<dbReference type="InterPro" id="IPR020845">
    <property type="entry name" value="AMP-binding_CS"/>
</dbReference>
<dbReference type="InterPro" id="IPR000873">
    <property type="entry name" value="AMP-dep_synth/lig_dom"/>
</dbReference>
<dbReference type="Gene3D" id="3.30.300.30">
    <property type="match status" value="1"/>
</dbReference>
<dbReference type="GO" id="GO:0016874">
    <property type="term" value="F:ligase activity"/>
    <property type="evidence" value="ECO:0007669"/>
    <property type="project" value="UniProtKB-KW"/>
</dbReference>
<dbReference type="PROSITE" id="PS00455">
    <property type="entry name" value="AMP_BINDING"/>
    <property type="match status" value="1"/>
</dbReference>
<dbReference type="Gene3D" id="3.40.50.12780">
    <property type="entry name" value="N-terminal domain of ligase-like"/>
    <property type="match status" value="1"/>
</dbReference>
<evidence type="ECO:0000256" key="1">
    <source>
        <dbReference type="ARBA" id="ARBA00006432"/>
    </source>
</evidence>
<gene>
    <name evidence="7" type="primary">fadD17</name>
    <name evidence="7" type="ORF">GCM10023217_01130</name>
</gene>
<evidence type="ECO:0000256" key="2">
    <source>
        <dbReference type="ARBA" id="ARBA00022598"/>
    </source>
</evidence>
<evidence type="ECO:0000256" key="3">
    <source>
        <dbReference type="ARBA" id="ARBA00022741"/>
    </source>
</evidence>
<comment type="similarity">
    <text evidence="1">Belongs to the ATP-dependent AMP-binding enzyme family.</text>
</comment>